<name>A0A835HZM5_9MAGN</name>
<accession>A0A835HZM5</accession>
<protein>
    <recommendedName>
        <fullName evidence="6">Peptidase M14 domain-containing protein</fullName>
    </recommendedName>
</protein>
<feature type="chain" id="PRO_5032646436" description="Peptidase M14 domain-containing protein" evidence="5">
    <location>
        <begin position="24"/>
        <end position="482"/>
    </location>
</feature>
<dbReference type="GO" id="GO:0004181">
    <property type="term" value="F:metallocarboxypeptidase activity"/>
    <property type="evidence" value="ECO:0007669"/>
    <property type="project" value="InterPro"/>
</dbReference>
<comment type="caution">
    <text evidence="7">The sequence shown here is derived from an EMBL/GenBank/DDBJ whole genome shotgun (WGS) entry which is preliminary data.</text>
</comment>
<dbReference type="SUPFAM" id="SSF53187">
    <property type="entry name" value="Zn-dependent exopeptidases"/>
    <property type="match status" value="1"/>
</dbReference>
<evidence type="ECO:0000256" key="4">
    <source>
        <dbReference type="SAM" id="Phobius"/>
    </source>
</evidence>
<dbReference type="PANTHER" id="PTHR11705">
    <property type="entry name" value="PROTEASE FAMILY M14 CARBOXYPEPTIDASE A,B"/>
    <property type="match status" value="1"/>
</dbReference>
<keyword evidence="4" id="KW-0812">Transmembrane</keyword>
<comment type="similarity">
    <text evidence="2 3">Belongs to the peptidase M14 family.</text>
</comment>
<dbReference type="EMBL" id="JADFTS010000004">
    <property type="protein sequence ID" value="KAF9608626.1"/>
    <property type="molecule type" value="Genomic_DNA"/>
</dbReference>
<feature type="signal peptide" evidence="5">
    <location>
        <begin position="1"/>
        <end position="23"/>
    </location>
</feature>
<keyword evidence="8" id="KW-1185">Reference proteome</keyword>
<dbReference type="PANTHER" id="PTHR11705:SF119">
    <property type="entry name" value="OS02G0119300 PROTEIN"/>
    <property type="match status" value="1"/>
</dbReference>
<dbReference type="PROSITE" id="PS52035">
    <property type="entry name" value="PEPTIDASE_M14"/>
    <property type="match status" value="1"/>
</dbReference>
<feature type="transmembrane region" description="Helical" evidence="4">
    <location>
        <begin position="446"/>
        <end position="465"/>
    </location>
</feature>
<evidence type="ECO:0000313" key="8">
    <source>
        <dbReference type="Proteomes" id="UP000631114"/>
    </source>
</evidence>
<evidence type="ECO:0000256" key="5">
    <source>
        <dbReference type="SAM" id="SignalP"/>
    </source>
</evidence>
<evidence type="ECO:0000256" key="3">
    <source>
        <dbReference type="PROSITE-ProRule" id="PRU01379"/>
    </source>
</evidence>
<feature type="domain" description="Peptidase M14" evidence="6">
    <location>
        <begin position="38"/>
        <end position="377"/>
    </location>
</feature>
<dbReference type="InterPro" id="IPR000834">
    <property type="entry name" value="Peptidase_M14"/>
</dbReference>
<evidence type="ECO:0000256" key="1">
    <source>
        <dbReference type="ARBA" id="ARBA00001947"/>
    </source>
</evidence>
<keyword evidence="4" id="KW-1133">Transmembrane helix</keyword>
<dbReference type="AlphaFoldDB" id="A0A835HZM5"/>
<organism evidence="7 8">
    <name type="scientific">Coptis chinensis</name>
    <dbReference type="NCBI Taxonomy" id="261450"/>
    <lineage>
        <taxon>Eukaryota</taxon>
        <taxon>Viridiplantae</taxon>
        <taxon>Streptophyta</taxon>
        <taxon>Embryophyta</taxon>
        <taxon>Tracheophyta</taxon>
        <taxon>Spermatophyta</taxon>
        <taxon>Magnoliopsida</taxon>
        <taxon>Ranunculales</taxon>
        <taxon>Ranunculaceae</taxon>
        <taxon>Coptidoideae</taxon>
        <taxon>Coptis</taxon>
    </lineage>
</organism>
<proteinExistence type="inferred from homology"/>
<dbReference type="Proteomes" id="UP000631114">
    <property type="component" value="Unassembled WGS sequence"/>
</dbReference>
<keyword evidence="4" id="KW-0472">Membrane</keyword>
<reference evidence="7 8" key="1">
    <citation type="submission" date="2020-10" db="EMBL/GenBank/DDBJ databases">
        <title>The Coptis chinensis genome and diversification of protoberbering-type alkaloids.</title>
        <authorList>
            <person name="Wang B."/>
            <person name="Shu S."/>
            <person name="Song C."/>
            <person name="Liu Y."/>
        </authorList>
    </citation>
    <scope>NUCLEOTIDE SEQUENCE [LARGE SCALE GENOMIC DNA]</scope>
    <source>
        <strain evidence="7">HL-2020</strain>
        <tissue evidence="7">Leaf</tissue>
    </source>
</reference>
<dbReference type="CDD" id="cd06227">
    <property type="entry name" value="M14-CPA-like"/>
    <property type="match status" value="1"/>
</dbReference>
<dbReference type="GO" id="GO:0006508">
    <property type="term" value="P:proteolysis"/>
    <property type="evidence" value="ECO:0007669"/>
    <property type="project" value="InterPro"/>
</dbReference>
<dbReference type="OrthoDB" id="3626597at2759"/>
<evidence type="ECO:0000259" key="6">
    <source>
        <dbReference type="PROSITE" id="PS52035"/>
    </source>
</evidence>
<keyword evidence="5" id="KW-0732">Signal</keyword>
<feature type="active site" description="Proton donor/acceptor" evidence="3">
    <location>
        <position position="350"/>
    </location>
</feature>
<evidence type="ECO:0000256" key="2">
    <source>
        <dbReference type="ARBA" id="ARBA00005988"/>
    </source>
</evidence>
<dbReference type="GO" id="GO:0008270">
    <property type="term" value="F:zinc ion binding"/>
    <property type="evidence" value="ECO:0007669"/>
    <property type="project" value="InterPro"/>
</dbReference>
<dbReference type="SMART" id="SM00631">
    <property type="entry name" value="Zn_pept"/>
    <property type="match status" value="1"/>
</dbReference>
<dbReference type="InterPro" id="IPR034269">
    <property type="entry name" value="At5g42320_M14_CPD"/>
</dbReference>
<evidence type="ECO:0000313" key="7">
    <source>
        <dbReference type="EMBL" id="KAF9608626.1"/>
    </source>
</evidence>
<comment type="cofactor">
    <cofactor evidence="1">
        <name>Zn(2+)</name>
        <dbReference type="ChEBI" id="CHEBI:29105"/>
    </cofactor>
</comment>
<sequence length="482" mass="54725">MASFFPLFFSFFAFLQLLSLIHARNISDSSTTHFSHDLYHSSGNLLKEIKALVGRHPERLTIETMKAQNKGYYADIVVVTYSQSRKDIDDSSKFRILLSFGQHGRELITTELALQLLLAITEEKLIPNVDQSSLNSTLEKVVLKVVPIENWNGRKRVEAGDVCERRNGRGVDLNRNWSVDWGKKEKDYDPHEENPGTAPFSEPETQIMRKLSKSFDPHVWINVHSGMEVTCLHNLFCNTIKIVMRTFSCSDTYQGLAMHELDARTLSVLVSFASVVHSQALFMPYDHKNTTPGGLATQVMKSMLNDVNHLHCKDRCLVGSGGGSVGYLAHGTATDYMYDVMKVPMAFTFEIYGDKAASSKDCFRMFNPVDLTTFNRVINDWCSAFFSIFKASPRWMDVVRSNSSLADLDKLVSIDEYLDGYLIERSSRYGKRMEVLDLGMQEIRTYFRLFLLSSVLLMFMFCSRISKSKYAAIRPIVSAVSL</sequence>
<dbReference type="Pfam" id="PF00246">
    <property type="entry name" value="Peptidase_M14"/>
    <property type="match status" value="1"/>
</dbReference>
<dbReference type="Gene3D" id="3.40.630.10">
    <property type="entry name" value="Zn peptidases"/>
    <property type="match status" value="1"/>
</dbReference>
<dbReference type="GO" id="GO:0005615">
    <property type="term" value="C:extracellular space"/>
    <property type="evidence" value="ECO:0007669"/>
    <property type="project" value="TreeGrafter"/>
</dbReference>
<gene>
    <name evidence="7" type="ORF">IFM89_010111</name>
</gene>